<dbReference type="PANTHER" id="PTHR24221">
    <property type="entry name" value="ATP-BINDING CASSETTE SUB-FAMILY B"/>
    <property type="match status" value="1"/>
</dbReference>
<dbReference type="AlphaFoldDB" id="A0A3P6U730"/>
<feature type="domain" description="ABC transporter" evidence="1">
    <location>
        <begin position="4"/>
        <end position="41"/>
    </location>
</feature>
<accession>A0A3P6U730</accession>
<dbReference type="InterPro" id="IPR003439">
    <property type="entry name" value="ABC_transporter-like_ATP-bd"/>
</dbReference>
<dbReference type="PANTHER" id="PTHR24221:SF617">
    <property type="entry name" value="P-GLYCOPROTEIN RELATED"/>
    <property type="match status" value="1"/>
</dbReference>
<dbReference type="GO" id="GO:0042626">
    <property type="term" value="F:ATPase-coupled transmembrane transporter activity"/>
    <property type="evidence" value="ECO:0007669"/>
    <property type="project" value="TreeGrafter"/>
</dbReference>
<reference evidence="2 3" key="1">
    <citation type="submission" date="2018-11" db="EMBL/GenBank/DDBJ databases">
        <authorList>
            <consortium name="Pathogen Informatics"/>
        </authorList>
    </citation>
    <scope>NUCLEOTIDE SEQUENCE [LARGE SCALE GENOMIC DNA]</scope>
</reference>
<sequence>GYDTVIGAGSIALSGGQKQRLAIARALATKPKILLLDEATSALDTESERTVQAGFLLLPLAIKSSQALNNAAHGRTTIVIAHRLSTLKDVKRIHVIDEGKVIEFGKHTYS</sequence>
<dbReference type="EMBL" id="UYRV01023950">
    <property type="protein sequence ID" value="VDK74578.1"/>
    <property type="molecule type" value="Genomic_DNA"/>
</dbReference>
<evidence type="ECO:0000259" key="1">
    <source>
        <dbReference type="Pfam" id="PF00005"/>
    </source>
</evidence>
<feature type="non-terminal residue" evidence="2">
    <location>
        <position position="1"/>
    </location>
</feature>
<dbReference type="GO" id="GO:0005524">
    <property type="term" value="F:ATP binding"/>
    <property type="evidence" value="ECO:0007669"/>
    <property type="project" value="InterPro"/>
</dbReference>
<evidence type="ECO:0000313" key="2">
    <source>
        <dbReference type="EMBL" id="VDK74578.1"/>
    </source>
</evidence>
<dbReference type="Proteomes" id="UP000271889">
    <property type="component" value="Unassembled WGS sequence"/>
</dbReference>
<dbReference type="Gene3D" id="3.40.50.300">
    <property type="entry name" value="P-loop containing nucleotide triphosphate hydrolases"/>
    <property type="match status" value="1"/>
</dbReference>
<dbReference type="InterPro" id="IPR027417">
    <property type="entry name" value="P-loop_NTPase"/>
</dbReference>
<gene>
    <name evidence="2" type="ORF">CGOC_LOCUS7050</name>
</gene>
<dbReference type="InterPro" id="IPR039421">
    <property type="entry name" value="Type_1_exporter"/>
</dbReference>
<dbReference type="GO" id="GO:0016020">
    <property type="term" value="C:membrane"/>
    <property type="evidence" value="ECO:0007669"/>
    <property type="project" value="TreeGrafter"/>
</dbReference>
<protein>
    <recommendedName>
        <fullName evidence="1">ABC transporter domain-containing protein</fullName>
    </recommendedName>
</protein>
<evidence type="ECO:0000313" key="3">
    <source>
        <dbReference type="Proteomes" id="UP000271889"/>
    </source>
</evidence>
<dbReference type="GO" id="GO:0016887">
    <property type="term" value="F:ATP hydrolysis activity"/>
    <property type="evidence" value="ECO:0007669"/>
    <property type="project" value="InterPro"/>
</dbReference>
<keyword evidence="3" id="KW-1185">Reference proteome</keyword>
<dbReference type="Pfam" id="PF00005">
    <property type="entry name" value="ABC_tran"/>
    <property type="match status" value="1"/>
</dbReference>
<organism evidence="2 3">
    <name type="scientific">Cylicostephanus goldi</name>
    <name type="common">Nematode worm</name>
    <dbReference type="NCBI Taxonomy" id="71465"/>
    <lineage>
        <taxon>Eukaryota</taxon>
        <taxon>Metazoa</taxon>
        <taxon>Ecdysozoa</taxon>
        <taxon>Nematoda</taxon>
        <taxon>Chromadorea</taxon>
        <taxon>Rhabditida</taxon>
        <taxon>Rhabditina</taxon>
        <taxon>Rhabditomorpha</taxon>
        <taxon>Strongyloidea</taxon>
        <taxon>Strongylidae</taxon>
        <taxon>Cylicostephanus</taxon>
    </lineage>
</organism>
<dbReference type="SUPFAM" id="SSF52540">
    <property type="entry name" value="P-loop containing nucleoside triphosphate hydrolases"/>
    <property type="match status" value="1"/>
</dbReference>
<proteinExistence type="predicted"/>
<name>A0A3P6U730_CYLGO</name>
<dbReference type="OrthoDB" id="6500128at2759"/>